<gene>
    <name evidence="6" type="ORF">DIATSA_LOCUS82</name>
</gene>
<name>A0A9N9MZX5_9NEOP</name>
<dbReference type="SUPFAM" id="SSF48726">
    <property type="entry name" value="Immunoglobulin"/>
    <property type="match status" value="3"/>
</dbReference>
<comment type="subcellular location">
    <subcellularLocation>
        <location evidence="1">Membrane</location>
        <topology evidence="1">Single-pass membrane protein</topology>
    </subcellularLocation>
</comment>
<dbReference type="GO" id="GO:0016020">
    <property type="term" value="C:membrane"/>
    <property type="evidence" value="ECO:0007669"/>
    <property type="project" value="UniProtKB-SubCell"/>
</dbReference>
<evidence type="ECO:0000256" key="2">
    <source>
        <dbReference type="ARBA" id="ARBA00023136"/>
    </source>
</evidence>
<evidence type="ECO:0000313" key="7">
    <source>
        <dbReference type="Proteomes" id="UP001153714"/>
    </source>
</evidence>
<dbReference type="Gene3D" id="2.60.40.10">
    <property type="entry name" value="Immunoglobulins"/>
    <property type="match status" value="3"/>
</dbReference>
<accession>A0A9N9MZX5</accession>
<dbReference type="PANTHER" id="PTHR23278">
    <property type="entry name" value="SIDESTEP PROTEIN"/>
    <property type="match status" value="1"/>
</dbReference>
<dbReference type="OrthoDB" id="7486202at2759"/>
<sequence>MLAFRVAVTVAAVGMAINRVVTLFFLSFHTSKKEDMLLKSTTFKVRSLRAVRDYDAHLPCGLGKIFLDGPDAYVLWLKDDEKFLYRFPNEDTWQKSLNPNNIYGTSCVGNHCYDDTSLFLPQVTDKDAGKYRCRVHYQGSSSVDYVIDLKIVDPTGIPRIYNEKSEQITTPYVGPLTLGSNITLVCEVVVSTVSTETPGILREHVVIMEARRDELDAHYQCSASNADVTEPFTATVVVKMYLPPLKVEIRLNNNFDFEVGQPRVVDCVVIGCVPTPTINWYLGGTLVKSTAHKELHDGNYTVSSLTLTASIHDNMRQLSCRVHNAYLPTIYEDNVTLHVGYRPRCLFTKQQTVGIVNGEAETIMCLVESAPAPVQFSWVFPDSRILYTSATRVKGRKNQFCSTLTWIPQNEDLGLLYCRAVNMYGEQRLPCAYTLTPGGTPQPPNCDLKESDDKKNIVCQKAPVLNSKSGFSWGFLVFVTSSAAAVLAACIGFCLCCRLLWRKPGSSVEADRQRQEGN</sequence>
<proteinExistence type="predicted"/>
<dbReference type="AlphaFoldDB" id="A0A9N9MZX5"/>
<dbReference type="EMBL" id="OU893332">
    <property type="protein sequence ID" value="CAG9781764.1"/>
    <property type="molecule type" value="Genomic_DNA"/>
</dbReference>
<feature type="domain" description="Ig-like" evidence="5">
    <location>
        <begin position="58"/>
        <end position="144"/>
    </location>
</feature>
<evidence type="ECO:0000256" key="4">
    <source>
        <dbReference type="SAM" id="Phobius"/>
    </source>
</evidence>
<dbReference type="InterPro" id="IPR013162">
    <property type="entry name" value="CD80_C2-set"/>
</dbReference>
<protein>
    <recommendedName>
        <fullName evidence="5">Ig-like domain-containing protein</fullName>
    </recommendedName>
</protein>
<feature type="domain" description="Ig-like" evidence="5">
    <location>
        <begin position="343"/>
        <end position="436"/>
    </location>
</feature>
<keyword evidence="4" id="KW-1133">Transmembrane helix</keyword>
<dbReference type="Pfam" id="PF08205">
    <property type="entry name" value="C2-set_2"/>
    <property type="match status" value="1"/>
</dbReference>
<keyword evidence="3" id="KW-1015">Disulfide bond</keyword>
<dbReference type="PROSITE" id="PS50835">
    <property type="entry name" value="IG_LIKE"/>
    <property type="match status" value="3"/>
</dbReference>
<evidence type="ECO:0000256" key="1">
    <source>
        <dbReference type="ARBA" id="ARBA00004167"/>
    </source>
</evidence>
<reference evidence="6" key="2">
    <citation type="submission" date="2022-10" db="EMBL/GenBank/DDBJ databases">
        <authorList>
            <consortium name="ENA_rothamsted_submissions"/>
            <consortium name="culmorum"/>
            <person name="King R."/>
        </authorList>
    </citation>
    <scope>NUCLEOTIDE SEQUENCE</scope>
</reference>
<feature type="domain" description="Ig-like" evidence="5">
    <location>
        <begin position="243"/>
        <end position="336"/>
    </location>
</feature>
<organism evidence="6 7">
    <name type="scientific">Diatraea saccharalis</name>
    <name type="common">sugarcane borer</name>
    <dbReference type="NCBI Taxonomy" id="40085"/>
    <lineage>
        <taxon>Eukaryota</taxon>
        <taxon>Metazoa</taxon>
        <taxon>Ecdysozoa</taxon>
        <taxon>Arthropoda</taxon>
        <taxon>Hexapoda</taxon>
        <taxon>Insecta</taxon>
        <taxon>Pterygota</taxon>
        <taxon>Neoptera</taxon>
        <taxon>Endopterygota</taxon>
        <taxon>Lepidoptera</taxon>
        <taxon>Glossata</taxon>
        <taxon>Ditrysia</taxon>
        <taxon>Pyraloidea</taxon>
        <taxon>Crambidae</taxon>
        <taxon>Crambinae</taxon>
        <taxon>Diatraea</taxon>
    </lineage>
</organism>
<feature type="transmembrane region" description="Helical" evidence="4">
    <location>
        <begin position="475"/>
        <end position="501"/>
    </location>
</feature>
<evidence type="ECO:0000313" key="6">
    <source>
        <dbReference type="EMBL" id="CAG9781764.1"/>
    </source>
</evidence>
<dbReference type="InterPro" id="IPR036179">
    <property type="entry name" value="Ig-like_dom_sf"/>
</dbReference>
<dbReference type="PANTHER" id="PTHR23278:SF19">
    <property type="entry name" value="OBSCURIN"/>
    <property type="match status" value="1"/>
</dbReference>
<dbReference type="InterPro" id="IPR003599">
    <property type="entry name" value="Ig_sub"/>
</dbReference>
<evidence type="ECO:0000259" key="5">
    <source>
        <dbReference type="PROSITE" id="PS50835"/>
    </source>
</evidence>
<dbReference type="InterPro" id="IPR007110">
    <property type="entry name" value="Ig-like_dom"/>
</dbReference>
<keyword evidence="7" id="KW-1185">Reference proteome</keyword>
<feature type="transmembrane region" description="Helical" evidence="4">
    <location>
        <begin position="6"/>
        <end position="28"/>
    </location>
</feature>
<evidence type="ECO:0000256" key="3">
    <source>
        <dbReference type="ARBA" id="ARBA00023157"/>
    </source>
</evidence>
<dbReference type="SMART" id="SM00409">
    <property type="entry name" value="IG"/>
    <property type="match status" value="3"/>
</dbReference>
<dbReference type="Proteomes" id="UP001153714">
    <property type="component" value="Chromosome 1"/>
</dbReference>
<dbReference type="InterPro" id="IPR013783">
    <property type="entry name" value="Ig-like_fold"/>
</dbReference>
<keyword evidence="4" id="KW-0812">Transmembrane</keyword>
<reference evidence="6" key="1">
    <citation type="submission" date="2021-12" db="EMBL/GenBank/DDBJ databases">
        <authorList>
            <person name="King R."/>
        </authorList>
    </citation>
    <scope>NUCLEOTIDE SEQUENCE</scope>
</reference>
<keyword evidence="2 4" id="KW-0472">Membrane</keyword>